<comment type="caution">
    <text evidence="2">The sequence shown here is derived from an EMBL/GenBank/DDBJ whole genome shotgun (WGS) entry which is preliminary data.</text>
</comment>
<feature type="transmembrane region" description="Helical" evidence="1">
    <location>
        <begin position="143"/>
        <end position="164"/>
    </location>
</feature>
<name>A0A5C6YND1_9FLAO</name>
<dbReference type="Proteomes" id="UP000321945">
    <property type="component" value="Unassembled WGS sequence"/>
</dbReference>
<keyword evidence="1" id="KW-1133">Transmembrane helix</keyword>
<dbReference type="RefSeq" id="WP_111815916.1">
    <property type="nucleotide sequence ID" value="NZ_CBCRZQ010000005.1"/>
</dbReference>
<evidence type="ECO:0000313" key="2">
    <source>
        <dbReference type="EMBL" id="TXD69112.1"/>
    </source>
</evidence>
<evidence type="ECO:0000256" key="1">
    <source>
        <dbReference type="SAM" id="Phobius"/>
    </source>
</evidence>
<keyword evidence="1" id="KW-0812">Transmembrane</keyword>
<feature type="transmembrane region" description="Helical" evidence="1">
    <location>
        <begin position="91"/>
        <end position="109"/>
    </location>
</feature>
<accession>A0A5C6YND1</accession>
<feature type="transmembrane region" description="Helical" evidence="1">
    <location>
        <begin position="9"/>
        <end position="27"/>
    </location>
</feature>
<sequence length="182" mass="21309">MTKKDFFRIIIKLFGLYSLILAVFYYIPSNISYIIYDFEPFSFLWILGILVFVFLVYIFLILKTDKIIDLLKIDKGFDDDRIVFSNFNSRTIVQLALIVIGGFLIIDYLPDFLHSCYLAFKKQVATNGLNAMEDLAFGKPFDYFNWAIAGMNIILGYILLTNYVHIAKWLNRKDKNDEPHIE</sequence>
<organism evidence="2 3">
    <name type="scientific">Aequorivita lipolytica</name>
    <dbReference type="NCBI Taxonomy" id="153267"/>
    <lineage>
        <taxon>Bacteria</taxon>
        <taxon>Pseudomonadati</taxon>
        <taxon>Bacteroidota</taxon>
        <taxon>Flavobacteriia</taxon>
        <taxon>Flavobacteriales</taxon>
        <taxon>Flavobacteriaceae</taxon>
        <taxon>Aequorivita</taxon>
    </lineage>
</organism>
<dbReference type="AlphaFoldDB" id="A0A5C6YND1"/>
<dbReference type="EMBL" id="VORU01000006">
    <property type="protein sequence ID" value="TXD69112.1"/>
    <property type="molecule type" value="Genomic_DNA"/>
</dbReference>
<proteinExistence type="predicted"/>
<gene>
    <name evidence="2" type="ORF">ESV24_08690</name>
</gene>
<protein>
    <submittedName>
        <fullName evidence="2">Uncharacterized protein</fullName>
    </submittedName>
</protein>
<evidence type="ECO:0000313" key="3">
    <source>
        <dbReference type="Proteomes" id="UP000321945"/>
    </source>
</evidence>
<reference evidence="2 3" key="1">
    <citation type="submission" date="2019-08" db="EMBL/GenBank/DDBJ databases">
        <title>Genome of Aequorivita lipolytica Y10-2 (type strain).</title>
        <authorList>
            <person name="Bowman J.P."/>
        </authorList>
    </citation>
    <scope>NUCLEOTIDE SEQUENCE [LARGE SCALE GENOMIC DNA]</scope>
    <source>
        <strain evidence="2 3">Y10-2</strain>
    </source>
</reference>
<keyword evidence="3" id="KW-1185">Reference proteome</keyword>
<keyword evidence="1" id="KW-0472">Membrane</keyword>
<dbReference type="OrthoDB" id="1453725at2"/>
<feature type="transmembrane region" description="Helical" evidence="1">
    <location>
        <begin position="42"/>
        <end position="62"/>
    </location>
</feature>